<evidence type="ECO:0000313" key="6">
    <source>
        <dbReference type="Proteomes" id="UP000284057"/>
    </source>
</evidence>
<dbReference type="PANTHER" id="PTHR42840">
    <property type="entry name" value="NAD(P)-BINDING ROSSMANN-FOLD SUPERFAMILY PROTEIN-RELATED"/>
    <property type="match status" value="1"/>
</dbReference>
<dbReference type="GO" id="GO:0000166">
    <property type="term" value="F:nucleotide binding"/>
    <property type="evidence" value="ECO:0007669"/>
    <property type="project" value="InterPro"/>
</dbReference>
<gene>
    <name evidence="5" type="ORF">DY240_12420</name>
</gene>
<evidence type="ECO:0000259" key="3">
    <source>
        <dbReference type="Pfam" id="PF01408"/>
    </source>
</evidence>
<evidence type="ECO:0000259" key="4">
    <source>
        <dbReference type="Pfam" id="PF22725"/>
    </source>
</evidence>
<dbReference type="Proteomes" id="UP000284057">
    <property type="component" value="Unassembled WGS sequence"/>
</dbReference>
<dbReference type="AlphaFoldDB" id="A0A418KRI1"/>
<dbReference type="InterPro" id="IPR036291">
    <property type="entry name" value="NAD(P)-bd_dom_sf"/>
</dbReference>
<feature type="domain" description="Gfo/Idh/MocA-like oxidoreductase N-terminal" evidence="3">
    <location>
        <begin position="1"/>
        <end position="117"/>
    </location>
</feature>
<evidence type="ECO:0000256" key="1">
    <source>
        <dbReference type="ARBA" id="ARBA00010928"/>
    </source>
</evidence>
<keyword evidence="2" id="KW-0560">Oxidoreductase</keyword>
<proteinExistence type="inferred from homology"/>
<dbReference type="GO" id="GO:0016491">
    <property type="term" value="F:oxidoreductase activity"/>
    <property type="evidence" value="ECO:0007669"/>
    <property type="project" value="UniProtKB-KW"/>
</dbReference>
<dbReference type="RefSeq" id="WP_119660200.1">
    <property type="nucleotide sequence ID" value="NZ_QUAL01000120.1"/>
</dbReference>
<protein>
    <submittedName>
        <fullName evidence="5">Dehydrogenase</fullName>
    </submittedName>
</protein>
<dbReference type="Gene3D" id="3.30.360.10">
    <property type="entry name" value="Dihydrodipicolinate Reductase, domain 2"/>
    <property type="match status" value="1"/>
</dbReference>
<dbReference type="InterPro" id="IPR000683">
    <property type="entry name" value="Gfo/Idh/MocA-like_OxRdtase_N"/>
</dbReference>
<comment type="similarity">
    <text evidence="1">Belongs to the Gfo/Idh/MocA family.</text>
</comment>
<accession>A0A418KRI1</accession>
<reference evidence="5 6" key="1">
    <citation type="submission" date="2018-09" db="EMBL/GenBank/DDBJ databases">
        <title>Isolation, diversity and antifungal activity of actinobacteria from wheat.</title>
        <authorList>
            <person name="Han C."/>
        </authorList>
    </citation>
    <scope>NUCLEOTIDE SEQUENCE [LARGE SCALE GENOMIC DNA]</scope>
    <source>
        <strain evidence="5 6">NEAU-YY265</strain>
    </source>
</reference>
<dbReference type="OrthoDB" id="256869at2"/>
<dbReference type="Gene3D" id="3.40.50.720">
    <property type="entry name" value="NAD(P)-binding Rossmann-like Domain"/>
    <property type="match status" value="1"/>
</dbReference>
<evidence type="ECO:0000313" key="5">
    <source>
        <dbReference type="EMBL" id="RIQ23845.1"/>
    </source>
</evidence>
<sequence length="333" mass="34597">MRVGFVGVGRIGAAHAQVVRDHPAVTAVKLADADPARAGKVADELGVEAVAAPGDAFRDVDAVVIAAATSAHAELMIAAAEAGLPVFCEKPVAADVAGTRAVLAAVEAAGVPTQIGFQRRFDAGYAAARDAVRAGALGEVRRLHLITADAEPPHPSYVPTSGGIFRDCHIHDFDILRWVTGREVATVYATGANRGAEVFAASGDVDESAAVLTLDDGTLATLQGSRYNGAGYDVRMEVAGTAGTHVVGLDDQAALTSAEPGVAFPEGTPFREFWSRFLPAYQAEIAAFVDVARGERESPCTVADALESFYVAEAATLSRREGRVVTVSEVREA</sequence>
<dbReference type="InterPro" id="IPR055170">
    <property type="entry name" value="GFO_IDH_MocA-like_dom"/>
</dbReference>
<keyword evidence="6" id="KW-1185">Reference proteome</keyword>
<dbReference type="SUPFAM" id="SSF51735">
    <property type="entry name" value="NAD(P)-binding Rossmann-fold domains"/>
    <property type="match status" value="1"/>
</dbReference>
<dbReference type="EMBL" id="QUAL01000120">
    <property type="protein sequence ID" value="RIQ23845.1"/>
    <property type="molecule type" value="Genomic_DNA"/>
</dbReference>
<name>A0A418KRI1_9ACTN</name>
<dbReference type="Pfam" id="PF01408">
    <property type="entry name" value="GFO_IDH_MocA"/>
    <property type="match status" value="1"/>
</dbReference>
<comment type="caution">
    <text evidence="5">The sequence shown here is derived from an EMBL/GenBank/DDBJ whole genome shotgun (WGS) entry which is preliminary data.</text>
</comment>
<dbReference type="Pfam" id="PF22725">
    <property type="entry name" value="GFO_IDH_MocA_C3"/>
    <property type="match status" value="1"/>
</dbReference>
<dbReference type="PANTHER" id="PTHR42840:SF3">
    <property type="entry name" value="BINDING ROSSMANN FOLD OXIDOREDUCTASE, PUTATIVE (AFU_ORTHOLOGUE AFUA_2G10240)-RELATED"/>
    <property type="match status" value="1"/>
</dbReference>
<feature type="domain" description="GFO/IDH/MocA-like oxidoreductase" evidence="4">
    <location>
        <begin position="125"/>
        <end position="244"/>
    </location>
</feature>
<dbReference type="SUPFAM" id="SSF55347">
    <property type="entry name" value="Glyceraldehyde-3-phosphate dehydrogenase-like, C-terminal domain"/>
    <property type="match status" value="1"/>
</dbReference>
<evidence type="ECO:0000256" key="2">
    <source>
        <dbReference type="ARBA" id="ARBA00023002"/>
    </source>
</evidence>
<organism evidence="5 6">
    <name type="scientific">Jiangella rhizosphaerae</name>
    <dbReference type="NCBI Taxonomy" id="2293569"/>
    <lineage>
        <taxon>Bacteria</taxon>
        <taxon>Bacillati</taxon>
        <taxon>Actinomycetota</taxon>
        <taxon>Actinomycetes</taxon>
        <taxon>Jiangellales</taxon>
        <taxon>Jiangellaceae</taxon>
        <taxon>Jiangella</taxon>
    </lineage>
</organism>